<dbReference type="InParanoid" id="E3J799"/>
<evidence type="ECO:0000256" key="1">
    <source>
        <dbReference type="SAM" id="MobiDB-lite"/>
    </source>
</evidence>
<accession>E3J799</accession>
<dbReference type="AlphaFoldDB" id="E3J799"/>
<proteinExistence type="predicted"/>
<dbReference type="KEGG" id="fri:FraEuI1c_0286"/>
<feature type="compositionally biased region" description="Low complexity" evidence="1">
    <location>
        <begin position="102"/>
        <end position="111"/>
    </location>
</feature>
<keyword evidence="2" id="KW-0812">Transmembrane</keyword>
<feature type="region of interest" description="Disordered" evidence="1">
    <location>
        <begin position="92"/>
        <end position="111"/>
    </location>
</feature>
<gene>
    <name evidence="3" type="ordered locus">FraEuI1c_0286</name>
</gene>
<dbReference type="eggNOG" id="COG1566">
    <property type="taxonomic scope" value="Bacteria"/>
</dbReference>
<reference evidence="3 4" key="1">
    <citation type="submission" date="2010-10" db="EMBL/GenBank/DDBJ databases">
        <title>Complete sequence of Frankia sp. EuI1c.</title>
        <authorList>
            <consortium name="US DOE Joint Genome Institute"/>
            <person name="Lucas S."/>
            <person name="Copeland A."/>
            <person name="Lapidus A."/>
            <person name="Cheng J.-F."/>
            <person name="Bruce D."/>
            <person name="Goodwin L."/>
            <person name="Pitluck S."/>
            <person name="Chertkov O."/>
            <person name="Detter J.C."/>
            <person name="Han C."/>
            <person name="Tapia R."/>
            <person name="Land M."/>
            <person name="Hauser L."/>
            <person name="Jeffries C."/>
            <person name="Kyrpides N."/>
            <person name="Ivanova N."/>
            <person name="Mikhailova N."/>
            <person name="Beauchemin N."/>
            <person name="Sen A."/>
            <person name="Sur S.A."/>
            <person name="Gtari M."/>
            <person name="Wall L."/>
            <person name="Tisa L."/>
            <person name="Woyke T."/>
        </authorList>
    </citation>
    <scope>NUCLEOTIDE SEQUENCE [LARGE SCALE GENOMIC DNA]</scope>
    <source>
        <strain evidence="4">DSM 45817 / CECT 9037 / EuI1c</strain>
    </source>
</reference>
<evidence type="ECO:0000256" key="2">
    <source>
        <dbReference type="SAM" id="Phobius"/>
    </source>
</evidence>
<keyword evidence="4" id="KW-1185">Reference proteome</keyword>
<feature type="transmembrane region" description="Helical" evidence="2">
    <location>
        <begin position="64"/>
        <end position="82"/>
    </location>
</feature>
<dbReference type="HOGENOM" id="CLU_122754_0_0_11"/>
<feature type="transmembrane region" description="Helical" evidence="2">
    <location>
        <begin position="21"/>
        <end position="44"/>
    </location>
</feature>
<protein>
    <recommendedName>
        <fullName evidence="5">DNA-binding transcriptional regulator of glucitol operon</fullName>
    </recommendedName>
</protein>
<dbReference type="Proteomes" id="UP000002484">
    <property type="component" value="Chromosome"/>
</dbReference>
<evidence type="ECO:0008006" key="5">
    <source>
        <dbReference type="Google" id="ProtNLM"/>
    </source>
</evidence>
<keyword evidence="2" id="KW-0472">Membrane</keyword>
<name>E3J799_PSEI1</name>
<organism evidence="3 4">
    <name type="scientific">Pseudofrankia inefficax (strain DSM 45817 / CECT 9037 / DDB 130130 / EuI1c)</name>
    <name type="common">Frankia inefficax</name>
    <dbReference type="NCBI Taxonomy" id="298654"/>
    <lineage>
        <taxon>Bacteria</taxon>
        <taxon>Bacillati</taxon>
        <taxon>Actinomycetota</taxon>
        <taxon>Actinomycetes</taxon>
        <taxon>Frankiales</taxon>
        <taxon>Frankiaceae</taxon>
        <taxon>Pseudofrankia</taxon>
    </lineage>
</organism>
<keyword evidence="2" id="KW-1133">Transmembrane helix</keyword>
<evidence type="ECO:0000313" key="4">
    <source>
        <dbReference type="Proteomes" id="UP000002484"/>
    </source>
</evidence>
<evidence type="ECO:0000313" key="3">
    <source>
        <dbReference type="EMBL" id="ADP78372.1"/>
    </source>
</evidence>
<sequence>MTYHRIPPGRVGGSVRDVRRVLKLFSPAWLLRHLLALGLIAFFIYMGRWQWTKGESSHGTLQNLFYGIEWWIFTAFVLYLWGKMIGEEIRPSQPNPAPAAEPGPEAAVTAADPAATDLRPVTGLAGATTAVARADAPLVFAAVAVPASLTATPADDEDPEDEDLAAYNAYLANLRTRDSA</sequence>
<dbReference type="EMBL" id="CP002299">
    <property type="protein sequence ID" value="ADP78372.1"/>
    <property type="molecule type" value="Genomic_DNA"/>
</dbReference>
<dbReference type="STRING" id="298654.FraEuI1c_0286"/>